<gene>
    <name evidence="17" type="primary">LIN7B</name>
</gene>
<feature type="region of interest" description="Disordered" evidence="15">
    <location>
        <begin position="211"/>
        <end position="231"/>
    </location>
</feature>
<dbReference type="InterPro" id="IPR051109">
    <property type="entry name" value="MAM_complex_regulator"/>
</dbReference>
<organism evidence="17 18">
    <name type="scientific">Suricata suricatta</name>
    <name type="common">Meerkat</name>
    <dbReference type="NCBI Taxonomy" id="37032"/>
    <lineage>
        <taxon>Eukaryota</taxon>
        <taxon>Metazoa</taxon>
        <taxon>Chordata</taxon>
        <taxon>Craniata</taxon>
        <taxon>Vertebrata</taxon>
        <taxon>Euteleostomi</taxon>
        <taxon>Mammalia</taxon>
        <taxon>Eutheria</taxon>
        <taxon>Laurasiatheria</taxon>
        <taxon>Carnivora</taxon>
        <taxon>Feliformia</taxon>
        <taxon>Herpestidae</taxon>
        <taxon>Suricata</taxon>
    </lineage>
</organism>
<evidence type="ECO:0000256" key="13">
    <source>
        <dbReference type="ARBA" id="ARBA00034098"/>
    </source>
</evidence>
<dbReference type="SUPFAM" id="SSF50156">
    <property type="entry name" value="PDZ domain-like"/>
    <property type="match status" value="1"/>
</dbReference>
<evidence type="ECO:0000256" key="11">
    <source>
        <dbReference type="ARBA" id="ARBA00023136"/>
    </source>
</evidence>
<dbReference type="Gene3D" id="2.30.42.10">
    <property type="match status" value="1"/>
</dbReference>
<evidence type="ECO:0000256" key="12">
    <source>
        <dbReference type="ARBA" id="ARBA00023257"/>
    </source>
</evidence>
<keyword evidence="4" id="KW-0796">Tight junction</keyword>
<dbReference type="FunFam" id="2.30.42.10:FF:000039">
    <property type="entry name" value="Lin-7 homolog B"/>
    <property type="match status" value="1"/>
</dbReference>
<dbReference type="SMART" id="SM00228">
    <property type="entry name" value="PDZ"/>
    <property type="match status" value="1"/>
</dbReference>
<dbReference type="PROSITE" id="PS50106">
    <property type="entry name" value="PDZ"/>
    <property type="match status" value="1"/>
</dbReference>
<reference evidence="17" key="2">
    <citation type="submission" date="2025-08" db="UniProtKB">
        <authorList>
            <consortium name="Ensembl"/>
        </authorList>
    </citation>
    <scope>IDENTIFICATION</scope>
</reference>
<dbReference type="PANTHER" id="PTHR14063">
    <property type="entry name" value="PROTEIN LIN-7 HOMOLOG"/>
    <property type="match status" value="1"/>
</dbReference>
<evidence type="ECO:0000313" key="17">
    <source>
        <dbReference type="Ensembl" id="ENSSSUP00005034370.1"/>
    </source>
</evidence>
<evidence type="ECO:0000256" key="4">
    <source>
        <dbReference type="ARBA" id="ARBA00022427"/>
    </source>
</evidence>
<reference evidence="17 18" key="1">
    <citation type="submission" date="2019-05" db="EMBL/GenBank/DDBJ databases">
        <title>A Chromosome-scale Meerkat (S. suricatta) Genome Assembly.</title>
        <authorList>
            <person name="Dudchenko O."/>
            <person name="Lieberman Aiden E."/>
            <person name="Tung J."/>
            <person name="Barreiro L.B."/>
            <person name="Clutton-Brock T.H."/>
        </authorList>
    </citation>
    <scope>NUCLEOTIDE SEQUENCE [LARGE SCALE GENOMIC DNA]</scope>
</reference>
<keyword evidence="7" id="KW-0268">Exocytosis</keyword>
<keyword evidence="9" id="KW-0965">Cell junction</keyword>
<protein>
    <recommendedName>
        <fullName evidence="14">Protein lin-7 homolog B</fullName>
    </recommendedName>
</protein>
<keyword evidence="18" id="KW-1185">Reference proteome</keyword>
<feature type="domain" description="PDZ" evidence="16">
    <location>
        <begin position="117"/>
        <end position="199"/>
    </location>
</feature>
<dbReference type="GO" id="GO:0015031">
    <property type="term" value="P:protein transport"/>
    <property type="evidence" value="ECO:0007669"/>
    <property type="project" value="UniProtKB-KW"/>
</dbReference>
<dbReference type="GO" id="GO:0016323">
    <property type="term" value="C:basolateral plasma membrane"/>
    <property type="evidence" value="ECO:0007669"/>
    <property type="project" value="UniProtKB-SubCell"/>
</dbReference>
<name>A0A673VLS6_SURSU</name>
<dbReference type="GO" id="GO:0006887">
    <property type="term" value="P:exocytosis"/>
    <property type="evidence" value="ECO:0007669"/>
    <property type="project" value="UniProtKB-KW"/>
</dbReference>
<keyword evidence="11" id="KW-0472">Membrane</keyword>
<evidence type="ECO:0000256" key="3">
    <source>
        <dbReference type="ARBA" id="ARBA00008546"/>
    </source>
</evidence>
<proteinExistence type="inferred from homology"/>
<keyword evidence="12" id="KW-0628">Postsynaptic cell membrane</keyword>
<evidence type="ECO:0000256" key="15">
    <source>
        <dbReference type="SAM" id="MobiDB-lite"/>
    </source>
</evidence>
<evidence type="ECO:0000256" key="7">
    <source>
        <dbReference type="ARBA" id="ARBA00022483"/>
    </source>
</evidence>
<comment type="similarity">
    <text evidence="3">Belongs to the lin-7 family.</text>
</comment>
<reference evidence="17" key="3">
    <citation type="submission" date="2025-09" db="UniProtKB">
        <authorList>
            <consortium name="Ensembl"/>
        </authorList>
    </citation>
    <scope>IDENTIFICATION</scope>
</reference>
<dbReference type="Proteomes" id="UP000472268">
    <property type="component" value="Chromosome 16"/>
</dbReference>
<dbReference type="InterPro" id="IPR036034">
    <property type="entry name" value="PDZ_sf"/>
</dbReference>
<evidence type="ECO:0000313" key="18">
    <source>
        <dbReference type="Proteomes" id="UP000472268"/>
    </source>
</evidence>
<dbReference type="Pfam" id="PF00595">
    <property type="entry name" value="PDZ"/>
    <property type="match status" value="1"/>
</dbReference>
<feature type="compositionally biased region" description="Polar residues" evidence="15">
    <location>
        <begin position="221"/>
        <end position="231"/>
    </location>
</feature>
<keyword evidence="10" id="KW-0770">Synapse</keyword>
<evidence type="ECO:0000256" key="10">
    <source>
        <dbReference type="ARBA" id="ARBA00023018"/>
    </source>
</evidence>
<comment type="subcellular location">
    <subcellularLocation>
        <location evidence="1">Basolateral cell membrane</location>
        <topology evidence="1">Peripheral membrane protein</topology>
    </subcellularLocation>
    <subcellularLocation>
        <location evidence="2">Cell junction</location>
        <location evidence="2">Tight junction</location>
    </subcellularLocation>
    <subcellularLocation>
        <location evidence="13">Postsynaptic density membrane</location>
        <topology evidence="13">Peripheral membrane protein</topology>
    </subcellularLocation>
</comment>
<evidence type="ECO:0000256" key="1">
    <source>
        <dbReference type="ARBA" id="ARBA00004171"/>
    </source>
</evidence>
<keyword evidence="8" id="KW-0653">Protein transport</keyword>
<dbReference type="AlphaFoldDB" id="A0A673VLS6"/>
<dbReference type="GO" id="GO:0098839">
    <property type="term" value="C:postsynaptic density membrane"/>
    <property type="evidence" value="ECO:0007669"/>
    <property type="project" value="UniProtKB-SubCell"/>
</dbReference>
<dbReference type="GO" id="GO:0005923">
    <property type="term" value="C:bicellular tight junction"/>
    <property type="evidence" value="ECO:0007669"/>
    <property type="project" value="UniProtKB-SubCell"/>
</dbReference>
<evidence type="ECO:0000256" key="9">
    <source>
        <dbReference type="ARBA" id="ARBA00022949"/>
    </source>
</evidence>
<evidence type="ECO:0000259" key="16">
    <source>
        <dbReference type="PROSITE" id="PS50106"/>
    </source>
</evidence>
<evidence type="ECO:0000256" key="5">
    <source>
        <dbReference type="ARBA" id="ARBA00022448"/>
    </source>
</evidence>
<evidence type="ECO:0000256" key="14">
    <source>
        <dbReference type="ARBA" id="ARBA00068095"/>
    </source>
</evidence>
<keyword evidence="6" id="KW-1003">Cell membrane</keyword>
<keyword evidence="5" id="KW-0813">Transport</keyword>
<evidence type="ECO:0000256" key="2">
    <source>
        <dbReference type="ARBA" id="ARBA00004435"/>
    </source>
</evidence>
<accession>A0A673VLS6</accession>
<sequence>PSPRAQGLRLPAAPGAARLGVPALQLRVSSGVVVSSGSRLRGRGGSLGGRGCGPGLCVRREEEGAGGSLTLLCPHQVYEQLYDTLDITGSAEIRAHATAKATVAAFTASEGHAHPRVVELPKTDEGLGFNIMGGKEQNSPIYISRVIPGGVADRHGGLKRGDQLLSVNGVSVEGEQHEKAVELLKAAQGSVKLVVRYTPRVLEEMEARFEKMRSARRRQQHQSYSSLESRG</sequence>
<evidence type="ECO:0000256" key="6">
    <source>
        <dbReference type="ARBA" id="ARBA00022475"/>
    </source>
</evidence>
<evidence type="ECO:0000256" key="8">
    <source>
        <dbReference type="ARBA" id="ARBA00022927"/>
    </source>
</evidence>
<dbReference type="Ensembl" id="ENSSSUT00005039175.1">
    <property type="protein sequence ID" value="ENSSSUP00005034370.1"/>
    <property type="gene ID" value="ENSSSUG00005022098.1"/>
</dbReference>
<dbReference type="InterPro" id="IPR001478">
    <property type="entry name" value="PDZ"/>
</dbReference>
<dbReference type="CDD" id="cd06796">
    <property type="entry name" value="PDZ_Lin-7-like"/>
    <property type="match status" value="1"/>
</dbReference>